<organism evidence="2 3">
    <name type="scientific">Halosegnis marinus</name>
    <dbReference type="NCBI Taxonomy" id="3034023"/>
    <lineage>
        <taxon>Archaea</taxon>
        <taxon>Methanobacteriati</taxon>
        <taxon>Methanobacteriota</taxon>
        <taxon>Stenosarchaea group</taxon>
        <taxon>Halobacteria</taxon>
        <taxon>Halobacteriales</taxon>
        <taxon>Natronomonadaceae</taxon>
        <taxon>Halosegnis</taxon>
    </lineage>
</organism>
<feature type="transmembrane region" description="Helical" evidence="1">
    <location>
        <begin position="126"/>
        <end position="147"/>
    </location>
</feature>
<comment type="caution">
    <text evidence="2">The sequence shown here is derived from an EMBL/GenBank/DDBJ whole genome shotgun (WGS) entry which is preliminary data.</text>
</comment>
<sequence length="255" mass="27600">MAAGQGRERDGILDGIKVDVVALHESWMQVLFPRQRGRAHSVLGKWKPTSTADKIKYRVWSAIGVPLIAVLYPLALLGFATRFYTRRIDSGVTRIGAVGTLLLAVVVWGALTVVARFRFGATAEGFFAVAAASVTAVVASLLAYGFLRLDGRPVTVLFAYPFAMTALFLPPVVAALYSPTVANAVLPGSLDLAQYFLDNVAPRRLSRFLRASYDLEGVAYVIMWFAIAVPVGWLLGIVVSLADVVRPKDDDGDDE</sequence>
<protein>
    <submittedName>
        <fullName evidence="2">Uncharacterized protein</fullName>
    </submittedName>
</protein>
<evidence type="ECO:0000313" key="2">
    <source>
        <dbReference type="EMBL" id="MFC7235753.1"/>
    </source>
</evidence>
<dbReference type="Proteomes" id="UP001596398">
    <property type="component" value="Unassembled WGS sequence"/>
</dbReference>
<keyword evidence="1" id="KW-0472">Membrane</keyword>
<dbReference type="AlphaFoldDB" id="A0ABD5ZR94"/>
<reference evidence="2 3" key="1">
    <citation type="journal article" date="2019" name="Int. J. Syst. Evol. Microbiol.">
        <title>The Global Catalogue of Microorganisms (GCM) 10K type strain sequencing project: providing services to taxonomists for standard genome sequencing and annotation.</title>
        <authorList>
            <consortium name="The Broad Institute Genomics Platform"/>
            <consortium name="The Broad Institute Genome Sequencing Center for Infectious Disease"/>
            <person name="Wu L."/>
            <person name="Ma J."/>
        </authorList>
    </citation>
    <scope>NUCLEOTIDE SEQUENCE [LARGE SCALE GENOMIC DNA]</scope>
    <source>
        <strain evidence="2 3">DT85</strain>
    </source>
</reference>
<evidence type="ECO:0000256" key="1">
    <source>
        <dbReference type="SAM" id="Phobius"/>
    </source>
</evidence>
<name>A0ABD5ZR94_9EURY</name>
<keyword evidence="3" id="KW-1185">Reference proteome</keyword>
<dbReference type="GeneID" id="79267450"/>
<feature type="transmembrane region" description="Helical" evidence="1">
    <location>
        <begin position="59"/>
        <end position="80"/>
    </location>
</feature>
<gene>
    <name evidence="2" type="ORF">ACFQJ4_10540</name>
</gene>
<accession>A0ABD5ZR94</accession>
<dbReference type="RefSeq" id="WP_276233893.1">
    <property type="nucleotide sequence ID" value="NZ_CP119802.1"/>
</dbReference>
<dbReference type="EMBL" id="JBHTAP010000001">
    <property type="protein sequence ID" value="MFC7235753.1"/>
    <property type="molecule type" value="Genomic_DNA"/>
</dbReference>
<feature type="transmembrane region" description="Helical" evidence="1">
    <location>
        <begin position="218"/>
        <end position="242"/>
    </location>
</feature>
<keyword evidence="1" id="KW-0812">Transmembrane</keyword>
<feature type="transmembrane region" description="Helical" evidence="1">
    <location>
        <begin position="154"/>
        <end position="177"/>
    </location>
</feature>
<proteinExistence type="predicted"/>
<evidence type="ECO:0000313" key="3">
    <source>
        <dbReference type="Proteomes" id="UP001596398"/>
    </source>
</evidence>
<feature type="transmembrane region" description="Helical" evidence="1">
    <location>
        <begin position="92"/>
        <end position="114"/>
    </location>
</feature>
<keyword evidence="1" id="KW-1133">Transmembrane helix</keyword>